<evidence type="ECO:0008006" key="3">
    <source>
        <dbReference type="Google" id="ProtNLM"/>
    </source>
</evidence>
<evidence type="ECO:0000313" key="2">
    <source>
        <dbReference type="Proteomes" id="UP000070501"/>
    </source>
</evidence>
<reference evidence="2" key="1">
    <citation type="submission" date="2016-02" db="EMBL/GenBank/DDBJ databases">
        <title>Draft genome sequence of Microdochium bolleyi, a fungal endophyte of beachgrass.</title>
        <authorList>
            <consortium name="DOE Joint Genome Institute"/>
            <person name="David A.S."/>
            <person name="May G."/>
            <person name="Haridas S."/>
            <person name="Lim J."/>
            <person name="Wang M."/>
            <person name="Labutti K."/>
            <person name="Lipzen A."/>
            <person name="Barry K."/>
            <person name="Grigoriev I.V."/>
        </authorList>
    </citation>
    <scope>NUCLEOTIDE SEQUENCE [LARGE SCALE GENOMIC DNA]</scope>
    <source>
        <strain evidence="2">J235TASD1</strain>
    </source>
</reference>
<dbReference type="Proteomes" id="UP000070501">
    <property type="component" value="Unassembled WGS sequence"/>
</dbReference>
<name>A0A136J6Z1_9PEZI</name>
<evidence type="ECO:0000313" key="1">
    <source>
        <dbReference type="EMBL" id="KXJ92776.1"/>
    </source>
</evidence>
<protein>
    <recommendedName>
        <fullName evidence="3">Pentatricopeptide repeat domain-containing protein</fullName>
    </recommendedName>
</protein>
<dbReference type="InParanoid" id="A0A136J6Z1"/>
<dbReference type="EMBL" id="KQ964248">
    <property type="protein sequence ID" value="KXJ92776.1"/>
    <property type="molecule type" value="Genomic_DNA"/>
</dbReference>
<accession>A0A136J6Z1</accession>
<dbReference type="OrthoDB" id="5366531at2759"/>
<dbReference type="STRING" id="196109.A0A136J6Z1"/>
<proteinExistence type="predicted"/>
<organism evidence="1 2">
    <name type="scientific">Microdochium bolleyi</name>
    <dbReference type="NCBI Taxonomy" id="196109"/>
    <lineage>
        <taxon>Eukaryota</taxon>
        <taxon>Fungi</taxon>
        <taxon>Dikarya</taxon>
        <taxon>Ascomycota</taxon>
        <taxon>Pezizomycotina</taxon>
        <taxon>Sordariomycetes</taxon>
        <taxon>Xylariomycetidae</taxon>
        <taxon>Xylariales</taxon>
        <taxon>Microdochiaceae</taxon>
        <taxon>Microdochium</taxon>
    </lineage>
</organism>
<keyword evidence="2" id="KW-1185">Reference proteome</keyword>
<sequence length="811" mass="92852">MRRASQCGRYVKLQQLLRPAQSRCQLSTPFQTRTNGPDQVRLLTVEATAQRDPLTRVETTPAISTSNDSTHTKLWRPMTKSRPIGSGRIDVVETKQYGKWQALLYDSARLAVESDFSRKHRVRKCLVDKPENHGDLALWSCLLDYQKRVNGDAGVDKIWKAVWSRKALYKTDGPLATSFWQTILDTALRSNDSRSLQNIYIYGEWMKHMHGTEWPSLYTTVIRHFLATHQHKKVVQWHVRLFPNFDPGASEFLSILRQFSHDSEVSQTSTLEALYTMSPYRPMYDSMVPYLYNHGMSQLATRWRNLFVAHNDLPLQLAASRPFLRFLKGYFPEQRLSEEEHSHISGSSHVSEEDPRLSRELVNRVHGHTFGITVKNYNDNLGSRWFATSWVSLDTAIATVAALGIEKIGPLSLQAVAVREGNPEGLLSRIEQLRANGIEMPDGNFPKLLVYFAERQLGEMYTTLLRSDFHPDVWDDLPLQKRLIESESTTLDVRTYKLLLSANHYILQQSAKKTANALVKVHFQSRDWQGLLAVLGDMEAMRIGLDRSRAKEFFHSLLADIPRDAEVHSRKLVETIDSYLAVCKQLARMETPIPTRCWTRFMRYFGRTGRLNDLEELTISLVDAYVNPKSARPGFIPIHMDDLPLSMRDAFRTVKDIVGVYVPKDLPTDNPMHPLRQILSPKMVSNMVRWTFSTTMSHYPASTPRLQRGAPGFSRLHCARIVKHLRLLKNRGLCLDTRHLARRVIVRLSYLYGPGAAVNRRTERARAMNIVPLAAMKELIDDAWGNELLPPLPELRAQIARLSRKVTPVAS</sequence>
<dbReference type="AlphaFoldDB" id="A0A136J6Z1"/>
<gene>
    <name evidence="1" type="ORF">Micbo1qcDRAFT_160592</name>
</gene>